<dbReference type="PANTHER" id="PTHR37984:SF15">
    <property type="entry name" value="INTEGRASE CATALYTIC DOMAIN-CONTAINING PROTEIN"/>
    <property type="match status" value="1"/>
</dbReference>
<evidence type="ECO:0000259" key="1">
    <source>
        <dbReference type="PROSITE" id="PS50994"/>
    </source>
</evidence>
<dbReference type="GO" id="GO:0015074">
    <property type="term" value="P:DNA integration"/>
    <property type="evidence" value="ECO:0007669"/>
    <property type="project" value="InterPro"/>
</dbReference>
<organism evidence="2 3">
    <name type="scientific">Panagrellus redivivus</name>
    <name type="common">Microworm</name>
    <dbReference type="NCBI Taxonomy" id="6233"/>
    <lineage>
        <taxon>Eukaryota</taxon>
        <taxon>Metazoa</taxon>
        <taxon>Ecdysozoa</taxon>
        <taxon>Nematoda</taxon>
        <taxon>Chromadorea</taxon>
        <taxon>Rhabditida</taxon>
        <taxon>Tylenchina</taxon>
        <taxon>Panagrolaimomorpha</taxon>
        <taxon>Panagrolaimoidea</taxon>
        <taxon>Panagrolaimidae</taxon>
        <taxon>Panagrellus</taxon>
    </lineage>
</organism>
<dbReference type="InterPro" id="IPR001584">
    <property type="entry name" value="Integrase_cat-core"/>
</dbReference>
<sequence length="226" mass="26168">CQKCFVFRSHKRERPPLIPFEESEPFQTVGIDLMDMPLSINGYKYVLVIVDHFSKFAMAVALRYKTAEQAADGLMTSFLKECQFPERIISDLGREFDNEVMRCLAEWIGVELRFTMGYNSKFNGAAERVIQTLRRTIAKKMGPQDEWDKMLPYAVYAYNTVPHEATNETPVFLTRGRQPLVPSAIDCEREISPMITIDDYKTELTTRIAATAKEVRERLEEYRQAM</sequence>
<name>A0A7E4VSC9_PANRE</name>
<dbReference type="InterPro" id="IPR050951">
    <property type="entry name" value="Retrovirus_Pol_polyprotein"/>
</dbReference>
<dbReference type="Gene3D" id="3.30.420.10">
    <property type="entry name" value="Ribonuclease H-like superfamily/Ribonuclease H"/>
    <property type="match status" value="1"/>
</dbReference>
<proteinExistence type="predicted"/>
<dbReference type="Proteomes" id="UP000492821">
    <property type="component" value="Unassembled WGS sequence"/>
</dbReference>
<dbReference type="WBParaSite" id="Pan_g284.t1">
    <property type="protein sequence ID" value="Pan_g284.t1"/>
    <property type="gene ID" value="Pan_g284"/>
</dbReference>
<dbReference type="AlphaFoldDB" id="A0A7E4VSC9"/>
<dbReference type="PROSITE" id="PS50994">
    <property type="entry name" value="INTEGRASE"/>
    <property type="match status" value="1"/>
</dbReference>
<evidence type="ECO:0000313" key="2">
    <source>
        <dbReference type="Proteomes" id="UP000492821"/>
    </source>
</evidence>
<protein>
    <submittedName>
        <fullName evidence="3">Integrase catalytic domain-containing protein</fullName>
    </submittedName>
</protein>
<dbReference type="Pfam" id="PF00665">
    <property type="entry name" value="rve"/>
    <property type="match status" value="1"/>
</dbReference>
<accession>A0A7E4VSC9</accession>
<evidence type="ECO:0000313" key="3">
    <source>
        <dbReference type="WBParaSite" id="Pan_g284.t1"/>
    </source>
</evidence>
<dbReference type="InterPro" id="IPR036397">
    <property type="entry name" value="RNaseH_sf"/>
</dbReference>
<feature type="domain" description="Integrase catalytic" evidence="1">
    <location>
        <begin position="21"/>
        <end position="178"/>
    </location>
</feature>
<keyword evidence="2" id="KW-1185">Reference proteome</keyword>
<dbReference type="SUPFAM" id="SSF53098">
    <property type="entry name" value="Ribonuclease H-like"/>
    <property type="match status" value="1"/>
</dbReference>
<reference evidence="2" key="1">
    <citation type="journal article" date="2013" name="Genetics">
        <title>The draft genome and transcriptome of Panagrellus redivivus are shaped by the harsh demands of a free-living lifestyle.</title>
        <authorList>
            <person name="Srinivasan J."/>
            <person name="Dillman A.R."/>
            <person name="Macchietto M.G."/>
            <person name="Heikkinen L."/>
            <person name="Lakso M."/>
            <person name="Fracchia K.M."/>
            <person name="Antoshechkin I."/>
            <person name="Mortazavi A."/>
            <person name="Wong G."/>
            <person name="Sternberg P.W."/>
        </authorList>
    </citation>
    <scope>NUCLEOTIDE SEQUENCE [LARGE SCALE GENOMIC DNA]</scope>
    <source>
        <strain evidence="2">MT8872</strain>
    </source>
</reference>
<dbReference type="InterPro" id="IPR012337">
    <property type="entry name" value="RNaseH-like_sf"/>
</dbReference>
<dbReference type="PANTHER" id="PTHR37984">
    <property type="entry name" value="PROTEIN CBG26694"/>
    <property type="match status" value="1"/>
</dbReference>
<dbReference type="GO" id="GO:0003676">
    <property type="term" value="F:nucleic acid binding"/>
    <property type="evidence" value="ECO:0007669"/>
    <property type="project" value="InterPro"/>
</dbReference>
<reference evidence="3" key="2">
    <citation type="submission" date="2020-10" db="UniProtKB">
        <authorList>
            <consortium name="WormBaseParasite"/>
        </authorList>
    </citation>
    <scope>IDENTIFICATION</scope>
</reference>